<evidence type="ECO:0000256" key="5">
    <source>
        <dbReference type="ARBA" id="ARBA00058938"/>
    </source>
</evidence>
<dbReference type="SUPFAM" id="SSF55781">
    <property type="entry name" value="GAF domain-like"/>
    <property type="match status" value="1"/>
</dbReference>
<dbReference type="InterPro" id="IPR036388">
    <property type="entry name" value="WH-like_DNA-bd_sf"/>
</dbReference>
<dbReference type="PROSITE" id="PS51078">
    <property type="entry name" value="ICLR_ED"/>
    <property type="match status" value="1"/>
</dbReference>
<evidence type="ECO:0000256" key="2">
    <source>
        <dbReference type="ARBA" id="ARBA00023015"/>
    </source>
</evidence>
<evidence type="ECO:0000256" key="6">
    <source>
        <dbReference type="ARBA" id="ARBA00070406"/>
    </source>
</evidence>
<evidence type="ECO:0000259" key="8">
    <source>
        <dbReference type="PROSITE" id="PS51078"/>
    </source>
</evidence>
<dbReference type="SUPFAM" id="SSF46785">
    <property type="entry name" value="Winged helix' DNA-binding domain"/>
    <property type="match status" value="1"/>
</dbReference>
<dbReference type="Pfam" id="PF01614">
    <property type="entry name" value="IclR_C"/>
    <property type="match status" value="1"/>
</dbReference>
<dbReference type="GO" id="GO:0003700">
    <property type="term" value="F:DNA-binding transcription factor activity"/>
    <property type="evidence" value="ECO:0007669"/>
    <property type="project" value="TreeGrafter"/>
</dbReference>
<evidence type="ECO:0000313" key="11">
    <source>
        <dbReference type="Proteomes" id="UP000249324"/>
    </source>
</evidence>
<protein>
    <recommendedName>
        <fullName evidence="6">Glycerol operon regulatory protein</fullName>
    </recommendedName>
</protein>
<reference evidence="9" key="4">
    <citation type="submission" date="2023-08" db="EMBL/GenBank/DDBJ databases">
        <authorList>
            <person name="Guima S.E.S."/>
            <person name="Martins L.F."/>
            <person name="Silva A.M."/>
            <person name="Setubal J.C."/>
        </authorList>
    </citation>
    <scope>NUCLEOTIDE SEQUENCE</scope>
    <source>
        <strain evidence="9">ZC4RG45</strain>
    </source>
</reference>
<evidence type="ECO:0000259" key="7">
    <source>
        <dbReference type="PROSITE" id="PS51077"/>
    </source>
</evidence>
<accession>A0A2W4JI14</accession>
<dbReference type="FunFam" id="1.10.10.10:FF:000056">
    <property type="entry name" value="IclR family transcriptional regulator"/>
    <property type="match status" value="1"/>
</dbReference>
<dbReference type="PANTHER" id="PTHR30136">
    <property type="entry name" value="HELIX-TURN-HELIX TRANSCRIPTIONAL REGULATOR, ICLR FAMILY"/>
    <property type="match status" value="1"/>
</dbReference>
<sequence>MGNSPHDREAGVVQSVDRAIAILELLASAGEAGITEIAEHLGVHKSTASRLVATLQARELVEQHGERGRFTLGIGVLRFTGALGRQSEIVRVGTPLCEELADKLGESVHIAVLDGADVINICEARGPAAVSTQNWIGQRTPPHTSSGGKVLLAAASRAQQDEILSKELEAVAPRTITDPRRLREELERVRRDGYAVAIEEFEPGLHGVAVPVHGRGDAVIAAISASGPAYRMKRKQMREMVAELQVAARELSARLGHR</sequence>
<dbReference type="GO" id="GO:0006071">
    <property type="term" value="P:glycerol metabolic process"/>
    <property type="evidence" value="ECO:0007669"/>
    <property type="project" value="UniProtKB-KW"/>
</dbReference>
<evidence type="ECO:0000256" key="4">
    <source>
        <dbReference type="ARBA" id="ARBA00023163"/>
    </source>
</evidence>
<reference evidence="9" key="1">
    <citation type="submission" date="2018-05" db="EMBL/GenBank/DDBJ databases">
        <authorList>
            <person name="Moura L."/>
            <person name="Setubal J.C."/>
        </authorList>
    </citation>
    <scope>NUCLEOTIDE SEQUENCE</scope>
    <source>
        <strain evidence="9">ZC4RG45</strain>
    </source>
</reference>
<dbReference type="InterPro" id="IPR050707">
    <property type="entry name" value="HTH_MetabolicPath_Reg"/>
</dbReference>
<dbReference type="InterPro" id="IPR036390">
    <property type="entry name" value="WH_DNA-bd_sf"/>
</dbReference>
<evidence type="ECO:0000256" key="1">
    <source>
        <dbReference type="ARBA" id="ARBA00022798"/>
    </source>
</evidence>
<dbReference type="Pfam" id="PF09339">
    <property type="entry name" value="HTH_IclR"/>
    <property type="match status" value="1"/>
</dbReference>
<keyword evidence="4" id="KW-0804">Transcription</keyword>
<dbReference type="SMART" id="SM00346">
    <property type="entry name" value="HTH_ICLR"/>
    <property type="match status" value="1"/>
</dbReference>
<keyword evidence="3" id="KW-0238">DNA-binding</keyword>
<dbReference type="Gene3D" id="3.30.450.40">
    <property type="match status" value="1"/>
</dbReference>
<dbReference type="EMBL" id="QGUI02000071">
    <property type="protein sequence ID" value="MFO7192083.1"/>
    <property type="molecule type" value="Genomic_DNA"/>
</dbReference>
<name>A0A2W4JI14_9PSEU</name>
<keyword evidence="1" id="KW-0319">Glycerol metabolism</keyword>
<organism evidence="10">
    <name type="scientific">Thermocrispum agreste</name>
    <dbReference type="NCBI Taxonomy" id="37925"/>
    <lineage>
        <taxon>Bacteria</taxon>
        <taxon>Bacillati</taxon>
        <taxon>Actinomycetota</taxon>
        <taxon>Actinomycetes</taxon>
        <taxon>Pseudonocardiales</taxon>
        <taxon>Pseudonocardiaceae</taxon>
        <taxon>Thermocrispum</taxon>
    </lineage>
</organism>
<gene>
    <name evidence="9" type="ORF">DIU77_007565</name>
    <name evidence="10" type="ORF">DIU77_08840</name>
</gene>
<comment type="function">
    <text evidence="5">May be an activator protein for the gylABX operon.</text>
</comment>
<dbReference type="GO" id="GO:0045892">
    <property type="term" value="P:negative regulation of DNA-templated transcription"/>
    <property type="evidence" value="ECO:0007669"/>
    <property type="project" value="TreeGrafter"/>
</dbReference>
<dbReference type="PANTHER" id="PTHR30136:SF35">
    <property type="entry name" value="HTH-TYPE TRANSCRIPTIONAL REGULATOR RV1719"/>
    <property type="match status" value="1"/>
</dbReference>
<feature type="domain" description="IclR-ED" evidence="8">
    <location>
        <begin position="75"/>
        <end position="257"/>
    </location>
</feature>
<dbReference type="Gene3D" id="1.10.10.10">
    <property type="entry name" value="Winged helix-like DNA-binding domain superfamily/Winged helix DNA-binding domain"/>
    <property type="match status" value="1"/>
</dbReference>
<feature type="domain" description="HTH iclR-type" evidence="7">
    <location>
        <begin position="13"/>
        <end position="74"/>
    </location>
</feature>
<evidence type="ECO:0000313" key="10">
    <source>
        <dbReference type="EMBL" id="PZM97758.1"/>
    </source>
</evidence>
<dbReference type="STRING" id="1111738.GCA_000427905_02380"/>
<dbReference type="Proteomes" id="UP000249324">
    <property type="component" value="Unassembled WGS sequence"/>
</dbReference>
<dbReference type="AlphaFoldDB" id="A0A2W4JI14"/>
<dbReference type="EMBL" id="QGUI01000290">
    <property type="protein sequence ID" value="PZM97758.1"/>
    <property type="molecule type" value="Genomic_DNA"/>
</dbReference>
<proteinExistence type="predicted"/>
<dbReference type="InterPro" id="IPR029016">
    <property type="entry name" value="GAF-like_dom_sf"/>
</dbReference>
<dbReference type="InterPro" id="IPR014757">
    <property type="entry name" value="Tscrpt_reg_IclR_C"/>
</dbReference>
<keyword evidence="2" id="KW-0805">Transcription regulation</keyword>
<evidence type="ECO:0000256" key="3">
    <source>
        <dbReference type="ARBA" id="ARBA00023125"/>
    </source>
</evidence>
<dbReference type="PROSITE" id="PS51077">
    <property type="entry name" value="HTH_ICLR"/>
    <property type="match status" value="1"/>
</dbReference>
<reference evidence="9 11" key="3">
    <citation type="journal article" date="2021" name="BMC Genomics">
        <title>Genome-resolved metagenome and metatranscriptome analyses of thermophilic composting reveal key bacterial players and their metabolic interactions.</title>
        <authorList>
            <person name="Braga L.P.P."/>
            <person name="Pereira R.V."/>
            <person name="Martins L.F."/>
            <person name="Moura L.M.S."/>
            <person name="Sanchez F.B."/>
            <person name="Patane J.S.L."/>
            <person name="da Silva A.M."/>
            <person name="Setubal J.C."/>
        </authorList>
    </citation>
    <scope>NUCLEOTIDE SEQUENCE [LARGE SCALE GENOMIC DNA]</scope>
    <source>
        <strain evidence="9">ZC4RG45</strain>
    </source>
</reference>
<evidence type="ECO:0000313" key="9">
    <source>
        <dbReference type="EMBL" id="MFO7192083.1"/>
    </source>
</evidence>
<comment type="caution">
    <text evidence="10">The sequence shown here is derived from an EMBL/GenBank/DDBJ whole genome shotgun (WGS) entry which is preliminary data.</text>
</comment>
<dbReference type="GO" id="GO:0003677">
    <property type="term" value="F:DNA binding"/>
    <property type="evidence" value="ECO:0007669"/>
    <property type="project" value="UniProtKB-KW"/>
</dbReference>
<reference evidence="10" key="2">
    <citation type="submission" date="2018-05" db="EMBL/GenBank/DDBJ databases">
        <authorList>
            <person name="Lanie J.A."/>
            <person name="Ng W.-L."/>
            <person name="Kazmierczak K.M."/>
            <person name="Andrzejewski T.M."/>
            <person name="Davidsen T.M."/>
            <person name="Wayne K.J."/>
            <person name="Tettelin H."/>
            <person name="Glass J.I."/>
            <person name="Rusch D."/>
            <person name="Podicherti R."/>
            <person name="Tsui H.-C.T."/>
            <person name="Winkler M.E."/>
        </authorList>
    </citation>
    <scope>NUCLEOTIDE SEQUENCE</scope>
    <source>
        <strain evidence="10">ZC4RG45</strain>
    </source>
</reference>
<dbReference type="InterPro" id="IPR005471">
    <property type="entry name" value="Tscrpt_reg_IclR_N"/>
</dbReference>